<reference evidence="6" key="1">
    <citation type="journal article" date="2016" name="Nat. Genet.">
        <title>A high-quality carrot genome assembly provides new insights into carotenoid accumulation and asterid genome evolution.</title>
        <authorList>
            <person name="Iorizzo M."/>
            <person name="Ellison S."/>
            <person name="Senalik D."/>
            <person name="Zeng P."/>
            <person name="Satapoomin P."/>
            <person name="Huang J."/>
            <person name="Bowman M."/>
            <person name="Iovene M."/>
            <person name="Sanseverino W."/>
            <person name="Cavagnaro P."/>
            <person name="Yildiz M."/>
            <person name="Macko-Podgorni A."/>
            <person name="Moranska E."/>
            <person name="Grzebelus E."/>
            <person name="Grzebelus D."/>
            <person name="Ashrafi H."/>
            <person name="Zheng Z."/>
            <person name="Cheng S."/>
            <person name="Spooner D."/>
            <person name="Van Deynze A."/>
            <person name="Simon P."/>
        </authorList>
    </citation>
    <scope>NUCLEOTIDE SEQUENCE</scope>
    <source>
        <tissue evidence="6">Leaf</tissue>
    </source>
</reference>
<keyword evidence="2" id="KW-0812">Transmembrane</keyword>
<dbReference type="GO" id="GO:0016020">
    <property type="term" value="C:membrane"/>
    <property type="evidence" value="ECO:0007669"/>
    <property type="project" value="UniProtKB-SubCell"/>
</dbReference>
<evidence type="ECO:0000313" key="6">
    <source>
        <dbReference type="EMBL" id="WOH04589.1"/>
    </source>
</evidence>
<dbReference type="Proteomes" id="UP000077755">
    <property type="component" value="Chromosome 6"/>
</dbReference>
<dbReference type="Gramene" id="KZM90481">
    <property type="protein sequence ID" value="KZM90481"/>
    <property type="gene ID" value="DCAR_022154"/>
</dbReference>
<evidence type="ECO:0000256" key="1">
    <source>
        <dbReference type="ARBA" id="ARBA00004141"/>
    </source>
</evidence>
<dbReference type="PANTHER" id="PTHR21576">
    <property type="entry name" value="UNCHARACTERIZED NODULIN-LIKE PROTEIN"/>
    <property type="match status" value="1"/>
</dbReference>
<gene>
    <name evidence="6" type="ORF">DCAR_0623999</name>
</gene>
<evidence type="ECO:0000256" key="3">
    <source>
        <dbReference type="ARBA" id="ARBA00022989"/>
    </source>
</evidence>
<keyword evidence="7" id="KW-1185">Reference proteome</keyword>
<evidence type="ECO:0000256" key="4">
    <source>
        <dbReference type="ARBA" id="ARBA00023136"/>
    </source>
</evidence>
<comment type="similarity">
    <text evidence="5">Belongs to the major facilitator superfamily. Phosphate:H(+) symporter (TC 2.A.1.9) family.</text>
</comment>
<dbReference type="PANTHER" id="PTHR21576:SF22">
    <property type="entry name" value="F25A4.25 PROTEIN"/>
    <property type="match status" value="1"/>
</dbReference>
<accession>A0A164VKE9</accession>
<evidence type="ECO:0000256" key="5">
    <source>
        <dbReference type="ARBA" id="ARBA00044504"/>
    </source>
</evidence>
<proteinExistence type="inferred from homology"/>
<evidence type="ECO:0000313" key="7">
    <source>
        <dbReference type="Proteomes" id="UP000077755"/>
    </source>
</evidence>
<sequence length="149" mass="16449">MDWFMRPRKEMHKYGLHECPDYKVATSIFAFDSLGISTIKLKTPSPTCNGISCQGETYTANMLISLVLATRQQIRIMVSLWSIRNFLGRFGAGYVSDVYLQKRGWPRPVFMILTLATMASGHLVIASGFPGNLCLGSVIVGVVMVLSGP</sequence>
<dbReference type="SUPFAM" id="SSF103473">
    <property type="entry name" value="MFS general substrate transporter"/>
    <property type="match status" value="1"/>
</dbReference>
<keyword evidence="3" id="KW-1133">Transmembrane helix</keyword>
<organism evidence="6 7">
    <name type="scientific">Daucus carota subsp. sativus</name>
    <name type="common">Carrot</name>
    <dbReference type="NCBI Taxonomy" id="79200"/>
    <lineage>
        <taxon>Eukaryota</taxon>
        <taxon>Viridiplantae</taxon>
        <taxon>Streptophyta</taxon>
        <taxon>Embryophyta</taxon>
        <taxon>Tracheophyta</taxon>
        <taxon>Spermatophyta</taxon>
        <taxon>Magnoliopsida</taxon>
        <taxon>eudicotyledons</taxon>
        <taxon>Gunneridae</taxon>
        <taxon>Pentapetalae</taxon>
        <taxon>asterids</taxon>
        <taxon>campanulids</taxon>
        <taxon>Apiales</taxon>
        <taxon>Apiaceae</taxon>
        <taxon>Apioideae</taxon>
        <taxon>Scandiceae</taxon>
        <taxon>Daucinae</taxon>
        <taxon>Daucus</taxon>
        <taxon>Daucus sect. Daucus</taxon>
    </lineage>
</organism>
<name>A0A164VKE9_DAUCS</name>
<protein>
    <submittedName>
        <fullName evidence="6">Uncharacterized protein</fullName>
    </submittedName>
</protein>
<dbReference type="EMBL" id="CP093348">
    <property type="protein sequence ID" value="WOH04589.1"/>
    <property type="molecule type" value="Genomic_DNA"/>
</dbReference>
<comment type="subcellular location">
    <subcellularLocation>
        <location evidence="1">Membrane</location>
        <topology evidence="1">Multi-pass membrane protein</topology>
    </subcellularLocation>
</comment>
<reference evidence="6" key="2">
    <citation type="submission" date="2022-03" db="EMBL/GenBank/DDBJ databases">
        <title>Draft title - Genomic analysis of global carrot germplasm unveils the trajectory of domestication and the origin of high carotenoid orange carrot.</title>
        <authorList>
            <person name="Iorizzo M."/>
            <person name="Ellison S."/>
            <person name="Senalik D."/>
            <person name="Macko-Podgorni A."/>
            <person name="Grzebelus D."/>
            <person name="Bostan H."/>
            <person name="Rolling W."/>
            <person name="Curaba J."/>
            <person name="Simon P."/>
        </authorList>
    </citation>
    <scope>NUCLEOTIDE SEQUENCE</scope>
    <source>
        <tissue evidence="6">Leaf</tissue>
    </source>
</reference>
<dbReference type="AlphaFoldDB" id="A0A164VKE9"/>
<dbReference type="InterPro" id="IPR036259">
    <property type="entry name" value="MFS_trans_sf"/>
</dbReference>
<keyword evidence="4" id="KW-0472">Membrane</keyword>
<evidence type="ECO:0000256" key="2">
    <source>
        <dbReference type="ARBA" id="ARBA00022692"/>
    </source>
</evidence>